<dbReference type="OrthoDB" id="9367913at2759"/>
<evidence type="ECO:0000313" key="2">
    <source>
        <dbReference type="EMBL" id="POI25457.1"/>
    </source>
</evidence>
<dbReference type="GO" id="GO:0000785">
    <property type="term" value="C:chromatin"/>
    <property type="evidence" value="ECO:0007669"/>
    <property type="project" value="TreeGrafter"/>
</dbReference>
<dbReference type="GO" id="GO:0007062">
    <property type="term" value="P:sister chromatid cohesion"/>
    <property type="evidence" value="ECO:0007669"/>
    <property type="project" value="TreeGrafter"/>
</dbReference>
<evidence type="ECO:0000313" key="3">
    <source>
        <dbReference type="Proteomes" id="UP000237246"/>
    </source>
</evidence>
<comment type="similarity">
    <text evidence="1">Belongs to the SCC3 family.</text>
</comment>
<dbReference type="Proteomes" id="UP000237246">
    <property type="component" value="Unassembled WGS sequence"/>
</dbReference>
<dbReference type="EMBL" id="PPHD01034168">
    <property type="protein sequence ID" value="POI25457.1"/>
    <property type="molecule type" value="Genomic_DNA"/>
</dbReference>
<dbReference type="GO" id="GO:0005634">
    <property type="term" value="C:nucleus"/>
    <property type="evidence" value="ECO:0007669"/>
    <property type="project" value="TreeGrafter"/>
</dbReference>
<protein>
    <submittedName>
        <fullName evidence="2">Uncharacterized protein</fullName>
    </submittedName>
</protein>
<dbReference type="PANTHER" id="PTHR11199">
    <property type="entry name" value="STROMAL ANTIGEN"/>
    <property type="match status" value="1"/>
</dbReference>
<accession>A0A2P4SMV8</accession>
<reference evidence="2 3" key="1">
    <citation type="submission" date="2018-01" db="EMBL/GenBank/DDBJ databases">
        <title>Comparison of the Chinese Bamboo Partridge and Red Junglefowl genome sequences highlights the importance of demography in genome evolution.</title>
        <authorList>
            <person name="Tiley G.P."/>
            <person name="Kimball R.T."/>
            <person name="Braun E.L."/>
            <person name="Burleigh J.G."/>
        </authorList>
    </citation>
    <scope>NUCLEOTIDE SEQUENCE [LARGE SCALE GENOMIC DNA]</scope>
    <source>
        <strain evidence="2">RTK389</strain>
        <tissue evidence="2">Blood</tissue>
    </source>
</reference>
<organism evidence="2 3">
    <name type="scientific">Bambusicola thoracicus</name>
    <name type="common">Chinese bamboo-partridge</name>
    <name type="synonym">Perdix thoracica</name>
    <dbReference type="NCBI Taxonomy" id="9083"/>
    <lineage>
        <taxon>Eukaryota</taxon>
        <taxon>Metazoa</taxon>
        <taxon>Chordata</taxon>
        <taxon>Craniata</taxon>
        <taxon>Vertebrata</taxon>
        <taxon>Euteleostomi</taxon>
        <taxon>Archelosauria</taxon>
        <taxon>Archosauria</taxon>
        <taxon>Dinosauria</taxon>
        <taxon>Saurischia</taxon>
        <taxon>Theropoda</taxon>
        <taxon>Coelurosauria</taxon>
        <taxon>Aves</taxon>
        <taxon>Neognathae</taxon>
        <taxon>Galloanserae</taxon>
        <taxon>Galliformes</taxon>
        <taxon>Phasianidae</taxon>
        <taxon>Perdicinae</taxon>
        <taxon>Bambusicola</taxon>
    </lineage>
</organism>
<keyword evidence="3" id="KW-1185">Reference proteome</keyword>
<evidence type="ECO:0000256" key="1">
    <source>
        <dbReference type="ARBA" id="ARBA00005486"/>
    </source>
</evidence>
<proteinExistence type="inferred from homology"/>
<comment type="caution">
    <text evidence="2">The sequence shown here is derived from an EMBL/GenBank/DDBJ whole genome shotgun (WGS) entry which is preliminary data.</text>
</comment>
<dbReference type="PANTHER" id="PTHR11199:SF2">
    <property type="entry name" value="COHESIN SUBUNIT SA"/>
    <property type="match status" value="1"/>
</dbReference>
<dbReference type="AlphaFoldDB" id="A0A2P4SMV8"/>
<sequence>LTEEEERKDESCKLDNLHRKRSLLAAYCKLIVYNVVEMTAAAEIYKHYVKLFQTHAESQDGSTGVDLSSASFTNMKELARRFSLTFGWDQLKSRESVAMIHKEGIEFAFQGATGADGKCLPPNLSFLLIISEFSNKLLKPDKRVVYDYLQRYVAEPLPCSRDKWQPLILYRNSLLANEDEESSVLGSSGEWPPMGTSKALSFKRKLSNVGAVAFAVSFVVAEGLFVTEWEKVGWPGDLA</sequence>
<dbReference type="InterPro" id="IPR039662">
    <property type="entry name" value="Cohesin_Scc3/SA"/>
</dbReference>
<gene>
    <name evidence="2" type="ORF">CIB84_010794</name>
</gene>
<dbReference type="GO" id="GO:0008278">
    <property type="term" value="C:cohesin complex"/>
    <property type="evidence" value="ECO:0007669"/>
    <property type="project" value="TreeGrafter"/>
</dbReference>
<feature type="non-terminal residue" evidence="2">
    <location>
        <position position="1"/>
    </location>
</feature>
<name>A0A2P4SMV8_BAMTH</name>
<dbReference type="GO" id="GO:0003682">
    <property type="term" value="F:chromatin binding"/>
    <property type="evidence" value="ECO:0007669"/>
    <property type="project" value="TreeGrafter"/>
</dbReference>